<evidence type="ECO:0000256" key="2">
    <source>
        <dbReference type="ARBA" id="ARBA00022737"/>
    </source>
</evidence>
<keyword evidence="7" id="KW-1185">Reference proteome</keyword>
<dbReference type="InterPro" id="IPR055285">
    <property type="entry name" value="ANKRD13_C"/>
</dbReference>
<accession>A0A5P1F9C6</accession>
<dbReference type="PANTHER" id="PTHR12447:SF7">
    <property type="entry name" value="ANKYRIN REPEAT FAMILY PROTEIN"/>
    <property type="match status" value="1"/>
</dbReference>
<dbReference type="Gramene" id="ONK74955">
    <property type="protein sequence ID" value="ONK74955"/>
    <property type="gene ID" value="A4U43_C03F11820"/>
</dbReference>
<sequence length="414" mass="47880">MRSRTARIPDFYLELSFHFESSIIPFLSRAAPSDTYRIWKRGGDLRADTTLAGFDGLRVRRADQSFIFCSNSKSLLVLNRGKREIRDAFEGLDCLDEDEMDERELIEDASAYRPGLDITEAELVKVMNWRRKERVEMVGDWKARVYEMHNVVFSFKTLKAAEMEEENLVELELDEDAEEGYIVAEIPSLPARHSCYERGREEVGFENVVRRRSLDVGPITPMRREERRLESVGVKRKEKEMVKNLRPTVWLTEDFPLKTEELLPMFDILSNKVKAVRRLRELLTSKFPPGTFPVKLSIPIVPTVRVVVTFTKFIDLQPAEQFFTPLSSPRHLSIPEEEDHRKAENGANKNSWLKWGSNPTKSSISRSKSISPSQVINHVDPFSIPGDYAWISIKDKSQRTKKSKSRKEKQKQNG</sequence>
<keyword evidence="3" id="KW-0472">Membrane</keyword>
<evidence type="ECO:0000256" key="3">
    <source>
        <dbReference type="ARBA" id="ARBA00023136"/>
    </source>
</evidence>
<reference evidence="7" key="1">
    <citation type="journal article" date="2017" name="Nat. Commun.">
        <title>The asparagus genome sheds light on the origin and evolution of a young Y chromosome.</title>
        <authorList>
            <person name="Harkess A."/>
            <person name="Zhou J."/>
            <person name="Xu C."/>
            <person name="Bowers J.E."/>
            <person name="Van der Hulst R."/>
            <person name="Ayyampalayam S."/>
            <person name="Mercati F."/>
            <person name="Riccardi P."/>
            <person name="McKain M.R."/>
            <person name="Kakrana A."/>
            <person name="Tang H."/>
            <person name="Ray J."/>
            <person name="Groenendijk J."/>
            <person name="Arikit S."/>
            <person name="Mathioni S.M."/>
            <person name="Nakano M."/>
            <person name="Shan H."/>
            <person name="Telgmann-Rauber A."/>
            <person name="Kanno A."/>
            <person name="Yue Z."/>
            <person name="Chen H."/>
            <person name="Li W."/>
            <person name="Chen Y."/>
            <person name="Xu X."/>
            <person name="Zhang Y."/>
            <person name="Luo S."/>
            <person name="Chen H."/>
            <person name="Gao J."/>
            <person name="Mao Z."/>
            <person name="Pires J.C."/>
            <person name="Luo M."/>
            <person name="Kudrna D."/>
            <person name="Wing R.A."/>
            <person name="Meyers B.C."/>
            <person name="Yi K."/>
            <person name="Kong H."/>
            <person name="Lavrijsen P."/>
            <person name="Sunseri F."/>
            <person name="Falavigna A."/>
            <person name="Ye Y."/>
            <person name="Leebens-Mack J.H."/>
            <person name="Chen G."/>
        </authorList>
    </citation>
    <scope>NUCLEOTIDE SEQUENCE [LARGE SCALE GENOMIC DNA]</scope>
    <source>
        <strain evidence="7">cv. DH0086</strain>
    </source>
</reference>
<dbReference type="OMA" id="YPMHQSV"/>
<dbReference type="PANTHER" id="PTHR12447">
    <property type="entry name" value="ANKYRIN REPEAT DOMAIN-CONTAINING PROTEIN 13"/>
    <property type="match status" value="1"/>
</dbReference>
<dbReference type="Pfam" id="PF11904">
    <property type="entry name" value="ANKRD13_C"/>
    <property type="match status" value="1"/>
</dbReference>
<dbReference type="AlphaFoldDB" id="A0A5P1F9C6"/>
<proteinExistence type="predicted"/>
<dbReference type="Proteomes" id="UP000243459">
    <property type="component" value="Chromosome 3"/>
</dbReference>
<dbReference type="GO" id="GO:0012505">
    <property type="term" value="C:endomembrane system"/>
    <property type="evidence" value="ECO:0007669"/>
    <property type="project" value="UniProtKB-SubCell"/>
</dbReference>
<evidence type="ECO:0000313" key="7">
    <source>
        <dbReference type="Proteomes" id="UP000243459"/>
    </source>
</evidence>
<evidence type="ECO:0000313" key="6">
    <source>
        <dbReference type="EMBL" id="ONK74955.1"/>
    </source>
</evidence>
<organism evidence="6 7">
    <name type="scientific">Asparagus officinalis</name>
    <name type="common">Garden asparagus</name>
    <dbReference type="NCBI Taxonomy" id="4686"/>
    <lineage>
        <taxon>Eukaryota</taxon>
        <taxon>Viridiplantae</taxon>
        <taxon>Streptophyta</taxon>
        <taxon>Embryophyta</taxon>
        <taxon>Tracheophyta</taxon>
        <taxon>Spermatophyta</taxon>
        <taxon>Magnoliopsida</taxon>
        <taxon>Liliopsida</taxon>
        <taxon>Asparagales</taxon>
        <taxon>Asparagaceae</taxon>
        <taxon>Asparagoideae</taxon>
        <taxon>Asparagus</taxon>
    </lineage>
</organism>
<dbReference type="GO" id="GO:0005737">
    <property type="term" value="C:cytoplasm"/>
    <property type="evidence" value="ECO:0007669"/>
    <property type="project" value="TreeGrafter"/>
</dbReference>
<dbReference type="InterPro" id="IPR021832">
    <property type="entry name" value="ANKRD13"/>
</dbReference>
<protein>
    <recommendedName>
        <fullName evidence="5">Ankyrin repeat domain-containing protein</fullName>
    </recommendedName>
</protein>
<evidence type="ECO:0000256" key="1">
    <source>
        <dbReference type="ARBA" id="ARBA00004308"/>
    </source>
</evidence>
<feature type="region of interest" description="Disordered" evidence="4">
    <location>
        <begin position="395"/>
        <end position="414"/>
    </location>
</feature>
<gene>
    <name evidence="6" type="ORF">A4U43_C03F11820</name>
</gene>
<keyword evidence="2" id="KW-0677">Repeat</keyword>
<name>A0A5P1F9C6_ASPOF</name>
<feature type="compositionally biased region" description="Basic residues" evidence="4">
    <location>
        <begin position="399"/>
        <end position="414"/>
    </location>
</feature>
<feature type="compositionally biased region" description="Low complexity" evidence="4">
    <location>
        <begin position="357"/>
        <end position="373"/>
    </location>
</feature>
<comment type="subcellular location">
    <subcellularLocation>
        <location evidence="1">Endomembrane system</location>
    </subcellularLocation>
</comment>
<evidence type="ECO:0000259" key="5">
    <source>
        <dbReference type="Pfam" id="PF11904"/>
    </source>
</evidence>
<feature type="domain" description="Ankyrin repeat" evidence="5">
    <location>
        <begin position="46"/>
        <end position="388"/>
    </location>
</feature>
<dbReference type="EMBL" id="CM007383">
    <property type="protein sequence ID" value="ONK74955.1"/>
    <property type="molecule type" value="Genomic_DNA"/>
</dbReference>
<evidence type="ECO:0000256" key="4">
    <source>
        <dbReference type="SAM" id="MobiDB-lite"/>
    </source>
</evidence>
<feature type="region of interest" description="Disordered" evidence="4">
    <location>
        <begin position="334"/>
        <end position="385"/>
    </location>
</feature>